<name>A0AAW1RZ57_9CHLO</name>
<feature type="compositionally biased region" description="Polar residues" evidence="1">
    <location>
        <begin position="223"/>
        <end position="234"/>
    </location>
</feature>
<proteinExistence type="predicted"/>
<dbReference type="AlphaFoldDB" id="A0AAW1RZ57"/>
<gene>
    <name evidence="2" type="ORF">WJX74_008177</name>
</gene>
<evidence type="ECO:0000313" key="2">
    <source>
        <dbReference type="EMBL" id="KAK9839029.1"/>
    </source>
</evidence>
<comment type="caution">
    <text evidence="2">The sequence shown here is derived from an EMBL/GenBank/DDBJ whole genome shotgun (WGS) entry which is preliminary data.</text>
</comment>
<sequence>MGHDPKRRLGLADAAVRQPLQWSVLPELDLQGLLALRISSRSMRSLIDDGTELLWAFMLAHRLPAGVFPPAKDGFQELLRNVNRQQRHGMIETGGFTKAIHVALKHGSVQASGINCQALVREQRAVEKRRQVPGGGHYVVIPSAGACRTGDWSLGSCGPDGVPLLLGQFDMLDNTAQLRLLNLTTGASSVLITTGRHPDEPSSDEDDEEEEDGSEGEGEANQEDSAASQPQSTPLEDGVKLDTASEARCMLDAATPHVSSPDQPTLPQSSMAGQTVSTRPAGESLQAASKDPSLQLSTSQSADAHCSDEKHLQASVAHPQAASPSQPVATQMLDTQHLPHLGLLRGLGLQDEIDGVEILEGPQHVFVRGRPLSGPRKLVCWQVLSIPDGRTKALSWHFEADWPETWCSIVRADRYVIRGVGHHTLEVFDVATLQQLCTIYLQQAFKAATGQQLVKADLLFGQHETYLPVEVAGATQKCVLVFDLATGQLRTSYCLPASHTKVGLEWMATEPWPILAISSHQDVQSDSSAEARARQSIGLTAVALHIKSSRVVPICKAGRGLRQLRRILQPAAGGCLVAALQHDLGKPPELLVKETSCGKTVYRIELNQTQDPFPGKGNRTHWSEVWEGCQSLYLPCTQRVYQFERSNIAPDQEKPGQREQWVLSKRVRLSWQLFVVRLSPDGNYVVALKASYNEAGQLSFKTLCALVHINLADGAETTVVEHFEYGEFILERMPGQRLVDQRVYLLPDYWHRIFICDCASHCVLHIVETRPWPLDPLDCQLSGIFQEDKLALFTPDGRAVIMKAARVQELHLISWRSQATDPNTLASAQ</sequence>
<evidence type="ECO:0000256" key="1">
    <source>
        <dbReference type="SAM" id="MobiDB-lite"/>
    </source>
</evidence>
<dbReference type="Proteomes" id="UP001438707">
    <property type="component" value="Unassembled WGS sequence"/>
</dbReference>
<evidence type="ECO:0000313" key="3">
    <source>
        <dbReference type="Proteomes" id="UP001438707"/>
    </source>
</evidence>
<feature type="compositionally biased region" description="Acidic residues" evidence="1">
    <location>
        <begin position="201"/>
        <end position="222"/>
    </location>
</feature>
<protein>
    <recommendedName>
        <fullName evidence="4">F-box domain-containing protein</fullName>
    </recommendedName>
</protein>
<keyword evidence="3" id="KW-1185">Reference proteome</keyword>
<accession>A0AAW1RZ57</accession>
<reference evidence="2 3" key="1">
    <citation type="journal article" date="2024" name="Nat. Commun.">
        <title>Phylogenomics reveals the evolutionary origins of lichenization in chlorophyte algae.</title>
        <authorList>
            <person name="Puginier C."/>
            <person name="Libourel C."/>
            <person name="Otte J."/>
            <person name="Skaloud P."/>
            <person name="Haon M."/>
            <person name="Grisel S."/>
            <person name="Petersen M."/>
            <person name="Berrin J.G."/>
            <person name="Delaux P.M."/>
            <person name="Dal Grande F."/>
            <person name="Keller J."/>
        </authorList>
    </citation>
    <scope>NUCLEOTIDE SEQUENCE [LARGE SCALE GENOMIC DNA]</scope>
    <source>
        <strain evidence="2 3">SAG 2145</strain>
    </source>
</reference>
<feature type="region of interest" description="Disordered" evidence="1">
    <location>
        <begin position="255"/>
        <end position="327"/>
    </location>
</feature>
<evidence type="ECO:0008006" key="4">
    <source>
        <dbReference type="Google" id="ProtNLM"/>
    </source>
</evidence>
<dbReference type="EMBL" id="JALJOS010000005">
    <property type="protein sequence ID" value="KAK9839029.1"/>
    <property type="molecule type" value="Genomic_DNA"/>
</dbReference>
<organism evidence="2 3">
    <name type="scientific">Apatococcus lobatus</name>
    <dbReference type="NCBI Taxonomy" id="904363"/>
    <lineage>
        <taxon>Eukaryota</taxon>
        <taxon>Viridiplantae</taxon>
        <taxon>Chlorophyta</taxon>
        <taxon>core chlorophytes</taxon>
        <taxon>Trebouxiophyceae</taxon>
        <taxon>Chlorellales</taxon>
        <taxon>Chlorellaceae</taxon>
        <taxon>Apatococcus</taxon>
    </lineage>
</organism>
<feature type="compositionally biased region" description="Polar residues" evidence="1">
    <location>
        <begin position="292"/>
        <end position="302"/>
    </location>
</feature>
<feature type="compositionally biased region" description="Polar residues" evidence="1">
    <location>
        <begin position="257"/>
        <end position="278"/>
    </location>
</feature>
<feature type="region of interest" description="Disordered" evidence="1">
    <location>
        <begin position="191"/>
        <end position="237"/>
    </location>
</feature>